<dbReference type="EMBL" id="VSSQ01017874">
    <property type="protein sequence ID" value="MPM60581.1"/>
    <property type="molecule type" value="Genomic_DNA"/>
</dbReference>
<dbReference type="GO" id="GO:0003677">
    <property type="term" value="F:DNA binding"/>
    <property type="evidence" value="ECO:0007669"/>
    <property type="project" value="InterPro"/>
</dbReference>
<reference evidence="2" key="1">
    <citation type="submission" date="2019-08" db="EMBL/GenBank/DDBJ databases">
        <authorList>
            <person name="Kucharzyk K."/>
            <person name="Murdoch R.W."/>
            <person name="Higgins S."/>
            <person name="Loffler F."/>
        </authorList>
    </citation>
    <scope>NUCLEOTIDE SEQUENCE</scope>
</reference>
<dbReference type="SUPFAM" id="SSF55781">
    <property type="entry name" value="GAF domain-like"/>
    <property type="match status" value="1"/>
</dbReference>
<organism evidence="2">
    <name type="scientific">bioreactor metagenome</name>
    <dbReference type="NCBI Taxonomy" id="1076179"/>
    <lineage>
        <taxon>unclassified sequences</taxon>
        <taxon>metagenomes</taxon>
        <taxon>ecological metagenomes</taxon>
    </lineage>
</organism>
<dbReference type="AlphaFoldDB" id="A0A645B7J2"/>
<name>A0A645B7J2_9ZZZZ</name>
<dbReference type="Pfam" id="PF01628">
    <property type="entry name" value="HrcA"/>
    <property type="match status" value="1"/>
</dbReference>
<sequence length="49" mass="5477">MVQATYAIEGQVVGSIAVLGPTRMEYGKIMAILEFLHGHLEEILKKYKV</sequence>
<evidence type="ECO:0000313" key="2">
    <source>
        <dbReference type="EMBL" id="MPM60581.1"/>
    </source>
</evidence>
<gene>
    <name evidence="2" type="primary">hrcA_18</name>
    <name evidence="2" type="ORF">SDC9_107433</name>
</gene>
<protein>
    <submittedName>
        <fullName evidence="2">Heat-inducible transcription repressor HrcA</fullName>
    </submittedName>
</protein>
<dbReference type="InterPro" id="IPR029016">
    <property type="entry name" value="GAF-like_dom_sf"/>
</dbReference>
<dbReference type="GO" id="GO:0006355">
    <property type="term" value="P:regulation of DNA-templated transcription"/>
    <property type="evidence" value="ECO:0007669"/>
    <property type="project" value="InterPro"/>
</dbReference>
<accession>A0A645B7J2</accession>
<evidence type="ECO:0000259" key="1">
    <source>
        <dbReference type="Pfam" id="PF01628"/>
    </source>
</evidence>
<feature type="domain" description="Heat-inducible transcription repressor HrcA C-terminal" evidence="1">
    <location>
        <begin position="1"/>
        <end position="30"/>
    </location>
</feature>
<comment type="caution">
    <text evidence="2">The sequence shown here is derived from an EMBL/GenBank/DDBJ whole genome shotgun (WGS) entry which is preliminary data.</text>
</comment>
<dbReference type="InterPro" id="IPR021153">
    <property type="entry name" value="HrcA_C"/>
</dbReference>
<proteinExistence type="predicted"/>
<dbReference type="Gene3D" id="3.30.450.40">
    <property type="match status" value="1"/>
</dbReference>